<keyword evidence="11" id="KW-1185">Reference proteome</keyword>
<keyword evidence="4" id="KW-0158">Chromosome</keyword>
<feature type="region of interest" description="Disordered" evidence="8">
    <location>
        <begin position="1"/>
        <end position="133"/>
    </location>
</feature>
<dbReference type="EMBL" id="DAKRPA010000033">
    <property type="protein sequence ID" value="DBA02321.1"/>
    <property type="molecule type" value="Genomic_DNA"/>
</dbReference>
<keyword evidence="6" id="KW-0539">Nucleus</keyword>
<organism evidence="10 11">
    <name type="scientific">Lagenidium giganteum</name>
    <dbReference type="NCBI Taxonomy" id="4803"/>
    <lineage>
        <taxon>Eukaryota</taxon>
        <taxon>Sar</taxon>
        <taxon>Stramenopiles</taxon>
        <taxon>Oomycota</taxon>
        <taxon>Peronosporomycetes</taxon>
        <taxon>Pythiales</taxon>
        <taxon>Pythiaceae</taxon>
    </lineage>
</organism>
<dbReference type="AlphaFoldDB" id="A0AAV2Z4L2"/>
<dbReference type="SMART" id="SM00428">
    <property type="entry name" value="H3"/>
    <property type="match status" value="1"/>
</dbReference>
<dbReference type="InterPro" id="IPR009072">
    <property type="entry name" value="Histone-fold"/>
</dbReference>
<evidence type="ECO:0000256" key="1">
    <source>
        <dbReference type="ARBA" id="ARBA00004123"/>
    </source>
</evidence>
<evidence type="ECO:0000313" key="10">
    <source>
        <dbReference type="EMBL" id="DBA02321.1"/>
    </source>
</evidence>
<proteinExistence type="inferred from homology"/>
<dbReference type="PANTHER" id="PTHR45810:SF17">
    <property type="entry name" value="HISTONE H3-LIKE CENTROMERIC PROTEIN A"/>
    <property type="match status" value="1"/>
</dbReference>
<comment type="subcellular location">
    <subcellularLocation>
        <location evidence="2">Chromosome</location>
    </subcellularLocation>
    <subcellularLocation>
        <location evidence="1">Nucleus</location>
    </subcellularLocation>
</comment>
<comment type="caution">
    <text evidence="10">The sequence shown here is derived from an EMBL/GenBank/DDBJ whole genome shotgun (WGS) entry which is preliminary data.</text>
</comment>
<dbReference type="GO" id="GO:0000786">
    <property type="term" value="C:nucleosome"/>
    <property type="evidence" value="ECO:0007669"/>
    <property type="project" value="UniProtKB-KW"/>
</dbReference>
<dbReference type="Pfam" id="PF00125">
    <property type="entry name" value="Histone"/>
    <property type="match status" value="1"/>
</dbReference>
<name>A0AAV2Z4L2_9STRA</name>
<dbReference type="GO" id="GO:0005634">
    <property type="term" value="C:nucleus"/>
    <property type="evidence" value="ECO:0007669"/>
    <property type="project" value="UniProtKB-SubCell"/>
</dbReference>
<keyword evidence="5" id="KW-0238">DNA-binding</keyword>
<evidence type="ECO:0000256" key="2">
    <source>
        <dbReference type="ARBA" id="ARBA00004286"/>
    </source>
</evidence>
<feature type="compositionally biased region" description="Low complexity" evidence="8">
    <location>
        <begin position="41"/>
        <end position="55"/>
    </location>
</feature>
<keyword evidence="7" id="KW-0544">Nucleosome core</keyword>
<evidence type="ECO:0000256" key="8">
    <source>
        <dbReference type="SAM" id="MobiDB-lite"/>
    </source>
</evidence>
<reference evidence="10" key="2">
    <citation type="journal article" date="2023" name="Microbiol Resour">
        <title>Decontamination and Annotation of the Draft Genome Sequence of the Oomycete Lagenidium giganteum ARSEF 373.</title>
        <authorList>
            <person name="Morgan W.R."/>
            <person name="Tartar A."/>
        </authorList>
    </citation>
    <scope>NUCLEOTIDE SEQUENCE</scope>
    <source>
        <strain evidence="10">ARSEF 373</strain>
    </source>
</reference>
<sequence length="227" mass="25009">MASRDWTLAYQRQDGSDDDIDSSSDGIASPAPRTPVRGKRPAPASDADSSSDADTPSPPQTVKRSRKSLTPTRRSANANASASANANASASAAKPSPARSPTGAKSSKPTPSHVRRPKSPSVPRTPKRRFRPGALALQEIRRYQRSTELLLRRLPFARLVREIQIQFSKKQFRWQAEALLALQEAAEAHLVRLFEDANLCAIHAKRVTLMVKDIQLARRIRGRHHGE</sequence>
<dbReference type="PROSITE" id="PS00959">
    <property type="entry name" value="HISTONE_H3_2"/>
    <property type="match status" value="1"/>
</dbReference>
<reference evidence="10" key="1">
    <citation type="submission" date="2022-11" db="EMBL/GenBank/DDBJ databases">
        <authorList>
            <person name="Morgan W.R."/>
            <person name="Tartar A."/>
        </authorList>
    </citation>
    <scope>NUCLEOTIDE SEQUENCE</scope>
    <source>
        <strain evidence="10">ARSEF 373</strain>
    </source>
</reference>
<evidence type="ECO:0000256" key="6">
    <source>
        <dbReference type="ARBA" id="ARBA00023242"/>
    </source>
</evidence>
<feature type="domain" description="Core Histone H2A/H2B/H3" evidence="9">
    <location>
        <begin position="132"/>
        <end position="220"/>
    </location>
</feature>
<dbReference type="GO" id="GO:0030527">
    <property type="term" value="F:structural constituent of chromatin"/>
    <property type="evidence" value="ECO:0007669"/>
    <property type="project" value="InterPro"/>
</dbReference>
<dbReference type="CDD" id="cd22911">
    <property type="entry name" value="HFD_H3"/>
    <property type="match status" value="1"/>
</dbReference>
<dbReference type="GO" id="GO:0046982">
    <property type="term" value="F:protein heterodimerization activity"/>
    <property type="evidence" value="ECO:0007669"/>
    <property type="project" value="InterPro"/>
</dbReference>
<gene>
    <name evidence="10" type="ORF">N0F65_006196</name>
</gene>
<dbReference type="SUPFAM" id="SSF47113">
    <property type="entry name" value="Histone-fold"/>
    <property type="match status" value="1"/>
</dbReference>
<evidence type="ECO:0000256" key="7">
    <source>
        <dbReference type="ARBA" id="ARBA00023269"/>
    </source>
</evidence>
<evidence type="ECO:0000256" key="3">
    <source>
        <dbReference type="ARBA" id="ARBA00010343"/>
    </source>
</evidence>
<dbReference type="Proteomes" id="UP001146120">
    <property type="component" value="Unassembled WGS sequence"/>
</dbReference>
<evidence type="ECO:0000259" key="9">
    <source>
        <dbReference type="Pfam" id="PF00125"/>
    </source>
</evidence>
<dbReference type="PRINTS" id="PR00622">
    <property type="entry name" value="HISTONEH3"/>
</dbReference>
<dbReference type="InterPro" id="IPR000164">
    <property type="entry name" value="Histone_H3/CENP-A"/>
</dbReference>
<dbReference type="FunFam" id="1.10.20.10:FF:000088">
    <property type="entry name" value="Histone H3-like centromeric protein CSE4"/>
    <property type="match status" value="1"/>
</dbReference>
<accession>A0AAV2Z4L2</accession>
<evidence type="ECO:0000313" key="11">
    <source>
        <dbReference type="Proteomes" id="UP001146120"/>
    </source>
</evidence>
<feature type="compositionally biased region" description="Low complexity" evidence="8">
    <location>
        <begin position="73"/>
        <end position="101"/>
    </location>
</feature>
<dbReference type="InterPro" id="IPR007125">
    <property type="entry name" value="H2A/H2B/H3"/>
</dbReference>
<dbReference type="PANTHER" id="PTHR45810">
    <property type="entry name" value="HISTONE H3.2"/>
    <property type="match status" value="1"/>
</dbReference>
<dbReference type="Gene3D" id="1.10.20.10">
    <property type="entry name" value="Histone, subunit A"/>
    <property type="match status" value="1"/>
</dbReference>
<protein>
    <recommendedName>
        <fullName evidence="9">Core Histone H2A/H2B/H3 domain-containing protein</fullName>
    </recommendedName>
</protein>
<evidence type="ECO:0000256" key="5">
    <source>
        <dbReference type="ARBA" id="ARBA00023125"/>
    </source>
</evidence>
<comment type="similarity">
    <text evidence="3">Belongs to the histone H3 family.</text>
</comment>
<dbReference type="GO" id="GO:0003677">
    <property type="term" value="F:DNA binding"/>
    <property type="evidence" value="ECO:0007669"/>
    <property type="project" value="UniProtKB-KW"/>
</dbReference>
<evidence type="ECO:0000256" key="4">
    <source>
        <dbReference type="ARBA" id="ARBA00022454"/>
    </source>
</evidence>